<gene>
    <name evidence="2" type="ORF">SAMN06264868_10314</name>
</gene>
<organism evidence="2 3">
    <name type="scientific">Venenivibrio stagnispumantis</name>
    <dbReference type="NCBI Taxonomy" id="407998"/>
    <lineage>
        <taxon>Bacteria</taxon>
        <taxon>Pseudomonadati</taxon>
        <taxon>Aquificota</taxon>
        <taxon>Aquificia</taxon>
        <taxon>Aquificales</taxon>
        <taxon>Hydrogenothermaceae</taxon>
        <taxon>Venenivibrio</taxon>
    </lineage>
</organism>
<dbReference type="SUPFAM" id="SSF88723">
    <property type="entry name" value="PIN domain-like"/>
    <property type="match status" value="1"/>
</dbReference>
<keyword evidence="3" id="KW-1185">Reference proteome</keyword>
<evidence type="ECO:0000259" key="1">
    <source>
        <dbReference type="SMART" id="SM00670"/>
    </source>
</evidence>
<dbReference type="Pfam" id="PF01850">
    <property type="entry name" value="PIN"/>
    <property type="match status" value="1"/>
</dbReference>
<comment type="caution">
    <text evidence="2">The sequence shown here is derived from an EMBL/GenBank/DDBJ whole genome shotgun (WGS) entry which is preliminary data.</text>
</comment>
<feature type="domain" description="PIN" evidence="1">
    <location>
        <begin position="2"/>
        <end position="138"/>
    </location>
</feature>
<dbReference type="PANTHER" id="PTHR39677">
    <property type="entry name" value="RIBONUCLEASE VAPC6"/>
    <property type="match status" value="1"/>
</dbReference>
<dbReference type="Gene3D" id="3.40.50.1010">
    <property type="entry name" value="5'-nuclease"/>
    <property type="match status" value="1"/>
</dbReference>
<dbReference type="AlphaFoldDB" id="A0AA46ADB7"/>
<name>A0AA46ADB7_9AQUI</name>
<dbReference type="InterPro" id="IPR029060">
    <property type="entry name" value="PIN-like_dom_sf"/>
</dbReference>
<evidence type="ECO:0000313" key="2">
    <source>
        <dbReference type="EMBL" id="SMP04488.1"/>
    </source>
</evidence>
<sequence>MKKFMVDSNVIIEYMKGNPEAVNIVNFVKSNPNNEYYLTLDAIEEILYVLVKHFSKKSYWDLKHNPNIAKDTYKIVIPLIESILKTFFKVISPSKNTHEILFNICERYGLLPKDALILAICIEKDINNLITLDKDFANLDLEENINIILTYKELKNKD</sequence>
<dbReference type="SMART" id="SM00670">
    <property type="entry name" value="PINc"/>
    <property type="match status" value="1"/>
</dbReference>
<dbReference type="InterPro" id="IPR002716">
    <property type="entry name" value="PIN_dom"/>
</dbReference>
<reference evidence="2" key="1">
    <citation type="submission" date="2017-05" db="EMBL/GenBank/DDBJ databases">
        <authorList>
            <person name="Varghese N."/>
            <person name="Submissions S."/>
        </authorList>
    </citation>
    <scope>NUCLEOTIDE SEQUENCE</scope>
    <source>
        <strain evidence="2">DSM 18763</strain>
    </source>
</reference>
<protein>
    <submittedName>
        <fullName evidence="2">Predicted nucleic acid-binding protein, contains PIN domain</fullName>
    </submittedName>
</protein>
<proteinExistence type="predicted"/>
<accession>A0AA46ADB7</accession>
<evidence type="ECO:0000313" key="3">
    <source>
        <dbReference type="Proteomes" id="UP001157947"/>
    </source>
</evidence>
<dbReference type="RefSeq" id="WP_265133898.1">
    <property type="nucleotide sequence ID" value="NZ_FXTX01000003.1"/>
</dbReference>
<dbReference type="PANTHER" id="PTHR39677:SF4">
    <property type="entry name" value="RIBONUCLEASE VAPC6"/>
    <property type="match status" value="1"/>
</dbReference>
<dbReference type="EMBL" id="FXTX01000003">
    <property type="protein sequence ID" value="SMP04488.1"/>
    <property type="molecule type" value="Genomic_DNA"/>
</dbReference>
<dbReference type="Proteomes" id="UP001157947">
    <property type="component" value="Unassembled WGS sequence"/>
</dbReference>